<dbReference type="Proteomes" id="UP001519290">
    <property type="component" value="Unassembled WGS sequence"/>
</dbReference>
<dbReference type="RefSeq" id="WP_209898006.1">
    <property type="nucleotide sequence ID" value="NZ_BAAAJW010000006.1"/>
</dbReference>
<dbReference type="InterPro" id="IPR051021">
    <property type="entry name" value="Mito_Ser/Thr_phosphatase"/>
</dbReference>
<dbReference type="InterPro" id="IPR029033">
    <property type="entry name" value="His_PPase_superfam"/>
</dbReference>
<dbReference type="EMBL" id="JAGIOD010000001">
    <property type="protein sequence ID" value="MBP2380264.1"/>
    <property type="molecule type" value="Genomic_DNA"/>
</dbReference>
<comment type="caution">
    <text evidence="2">The sequence shown here is derived from an EMBL/GenBank/DDBJ whole genome shotgun (WGS) entry which is preliminary data.</text>
</comment>
<dbReference type="EC" id="5.4.2.12" evidence="2"/>
<dbReference type="InterPro" id="IPR013078">
    <property type="entry name" value="His_Pase_superF_clade-1"/>
</dbReference>
<dbReference type="SUPFAM" id="SSF53254">
    <property type="entry name" value="Phosphoglycerate mutase-like"/>
    <property type="match status" value="1"/>
</dbReference>
<proteinExistence type="predicted"/>
<dbReference type="Gene3D" id="3.40.50.1240">
    <property type="entry name" value="Phosphoglycerate mutase-like"/>
    <property type="match status" value="1"/>
</dbReference>
<dbReference type="PANTHER" id="PTHR20935">
    <property type="entry name" value="PHOSPHOGLYCERATE MUTASE-RELATED"/>
    <property type="match status" value="1"/>
</dbReference>
<dbReference type="SMART" id="SM00855">
    <property type="entry name" value="PGAM"/>
    <property type="match status" value="1"/>
</dbReference>
<reference evidence="2 3" key="1">
    <citation type="submission" date="2021-03" db="EMBL/GenBank/DDBJ databases">
        <title>Sequencing the genomes of 1000 actinobacteria strains.</title>
        <authorList>
            <person name="Klenk H.-P."/>
        </authorList>
    </citation>
    <scope>NUCLEOTIDE SEQUENCE [LARGE SCALE GENOMIC DNA]</scope>
    <source>
        <strain evidence="2 3">DSM 14566</strain>
    </source>
</reference>
<gene>
    <name evidence="2" type="ORF">JOF43_000221</name>
</gene>
<evidence type="ECO:0000313" key="2">
    <source>
        <dbReference type="EMBL" id="MBP2380264.1"/>
    </source>
</evidence>
<evidence type="ECO:0000256" key="1">
    <source>
        <dbReference type="ARBA" id="ARBA00022801"/>
    </source>
</evidence>
<dbReference type="CDD" id="cd07040">
    <property type="entry name" value="HP"/>
    <property type="match status" value="1"/>
</dbReference>
<organism evidence="2 3">
    <name type="scientific">Brachybacterium sacelli</name>
    <dbReference type="NCBI Taxonomy" id="173364"/>
    <lineage>
        <taxon>Bacteria</taxon>
        <taxon>Bacillati</taxon>
        <taxon>Actinomycetota</taxon>
        <taxon>Actinomycetes</taxon>
        <taxon>Micrococcales</taxon>
        <taxon>Dermabacteraceae</taxon>
        <taxon>Brachybacterium</taxon>
    </lineage>
</organism>
<accession>A0ABS4WVN7</accession>
<sequence>MTRYLYLARHGEADPLGELTDTGRSQAALLGERLARMPLDVVWHSPLPRAVESAQVIARELPPTVLVDDVEELIDHVPYVPPAEELSAAWAPFFDGYDAEEAAVGHDLAHRLSRRFGASSVSGRAAGAGDRDTHEVLITHAFQIAWLIRDALEAPPARWLGLNCANAALTMIEHRAARPPSVVLVNDMSHLPRELHWTGFPDILRP</sequence>
<keyword evidence="1" id="KW-0378">Hydrolase</keyword>
<evidence type="ECO:0000313" key="3">
    <source>
        <dbReference type="Proteomes" id="UP001519290"/>
    </source>
</evidence>
<dbReference type="Pfam" id="PF00300">
    <property type="entry name" value="His_Phos_1"/>
    <property type="match status" value="1"/>
</dbReference>
<keyword evidence="3" id="KW-1185">Reference proteome</keyword>
<keyword evidence="2" id="KW-0413">Isomerase</keyword>
<name>A0ABS4WVN7_9MICO</name>
<dbReference type="GO" id="GO:0004619">
    <property type="term" value="F:phosphoglycerate mutase activity"/>
    <property type="evidence" value="ECO:0007669"/>
    <property type="project" value="UniProtKB-EC"/>
</dbReference>
<dbReference type="PANTHER" id="PTHR20935:SF0">
    <property type="entry name" value="SERINE_THREONINE-PROTEIN PHOSPHATASE PGAM5, MITOCHONDRIAL"/>
    <property type="match status" value="1"/>
</dbReference>
<protein>
    <submittedName>
        <fullName evidence="2">Phosphoglycerate mutase</fullName>
        <ecNumber evidence="2">5.4.2.12</ecNumber>
    </submittedName>
</protein>